<feature type="transmembrane region" description="Helical" evidence="7">
    <location>
        <begin position="331"/>
        <end position="356"/>
    </location>
</feature>
<evidence type="ECO:0000256" key="3">
    <source>
        <dbReference type="ARBA" id="ARBA00022475"/>
    </source>
</evidence>
<comment type="subcellular location">
    <subcellularLocation>
        <location evidence="1">Cell membrane</location>
        <topology evidence="1">Multi-pass membrane protein</topology>
    </subcellularLocation>
</comment>
<name>A0A4P7XK50_9ALTE</name>
<feature type="transmembrane region" description="Helical" evidence="7">
    <location>
        <begin position="391"/>
        <end position="409"/>
    </location>
</feature>
<feature type="transmembrane region" description="Helical" evidence="7">
    <location>
        <begin position="421"/>
        <end position="441"/>
    </location>
</feature>
<feature type="transmembrane region" description="Helical" evidence="7">
    <location>
        <begin position="99"/>
        <end position="117"/>
    </location>
</feature>
<evidence type="ECO:0000313" key="8">
    <source>
        <dbReference type="EMBL" id="QCF26277.1"/>
    </source>
</evidence>
<feature type="transmembrane region" description="Helical" evidence="7">
    <location>
        <begin position="298"/>
        <end position="319"/>
    </location>
</feature>
<keyword evidence="4 7" id="KW-0812">Transmembrane</keyword>
<evidence type="ECO:0000256" key="4">
    <source>
        <dbReference type="ARBA" id="ARBA00022692"/>
    </source>
</evidence>
<sequence length="504" mass="55715">MLWLSERSMAIKNISTSVVKSSAWLGFANIVVNVLAFISTLILARLLTPDDFGLIALASTFVALAETFTSVQISSALINFKRVTNAHLNTAWTLGALRGLLLAIVIALLAFPLSALYEDGRLTGVMLILALITFFRCLTNPKYVFFEKELSYSREFVIMVVMKLLSVVAAGVLAYLYQTYWALIAGTAFAGLSRVILSYWFVPFLPRVSLSKVREIWAFTGWLTLGSALDAINSNIDTLIIGATLTASQLGAYRVGNDLAQKPTKEVLDPLRRPLFPAFALFSDDKEKLAVSYRRTQYLLFALVFPFGAGFSVIAEPMVNLVLGERWSEAIFVIEVLAINFALQSFVGPAISLAFATGKTKAVFTRQLIFFAVRVPIVVAALLLYGLPGLIVARFGTGLINIVLNLYMVNHIIQLSPFRQVSMCWRSLVSGLLMVFVVYQARETIHFDETVLEQSLGLLFFCLIGAIVYPATHLALWLLAGRPLGAETEILELARKILLRFKRA</sequence>
<keyword evidence="9" id="KW-1185">Reference proteome</keyword>
<evidence type="ECO:0000313" key="9">
    <source>
        <dbReference type="Proteomes" id="UP000298049"/>
    </source>
</evidence>
<keyword evidence="3" id="KW-1003">Cell membrane</keyword>
<dbReference type="OrthoDB" id="8538786at2"/>
<dbReference type="InterPro" id="IPR050833">
    <property type="entry name" value="Poly_Biosynth_Transport"/>
</dbReference>
<evidence type="ECO:0000256" key="5">
    <source>
        <dbReference type="ARBA" id="ARBA00022989"/>
    </source>
</evidence>
<dbReference type="CDD" id="cd13127">
    <property type="entry name" value="MATE_tuaB_like"/>
    <property type="match status" value="1"/>
</dbReference>
<dbReference type="Proteomes" id="UP000298049">
    <property type="component" value="Chromosome"/>
</dbReference>
<comment type="similarity">
    <text evidence="2">Belongs to the polysaccharide synthase family.</text>
</comment>
<feature type="transmembrane region" description="Helical" evidence="7">
    <location>
        <begin position="52"/>
        <end position="78"/>
    </location>
</feature>
<protein>
    <submittedName>
        <fullName evidence="8">Lipopolysaccharide biosynthesis protein</fullName>
    </submittedName>
</protein>
<gene>
    <name evidence="8" type="ORF">soil367_10215</name>
</gene>
<evidence type="ECO:0000256" key="7">
    <source>
        <dbReference type="SAM" id="Phobius"/>
    </source>
</evidence>
<evidence type="ECO:0000256" key="6">
    <source>
        <dbReference type="ARBA" id="ARBA00023136"/>
    </source>
</evidence>
<keyword evidence="6 7" id="KW-0472">Membrane</keyword>
<evidence type="ECO:0000256" key="1">
    <source>
        <dbReference type="ARBA" id="ARBA00004651"/>
    </source>
</evidence>
<keyword evidence="5 7" id="KW-1133">Transmembrane helix</keyword>
<evidence type="ECO:0000256" key="2">
    <source>
        <dbReference type="ARBA" id="ARBA00007430"/>
    </source>
</evidence>
<reference evidence="8 9" key="1">
    <citation type="submission" date="2018-07" db="EMBL/GenBank/DDBJ databases">
        <title>Marsedoiliclastica nanhaica gen. nov. sp. nov., a novel marine hydrocarbonoclastic bacterium isolated from an in-situ enriched hydrocarbon-degrading consortium in deep-sea sediment.</title>
        <authorList>
            <person name="Dong C."/>
            <person name="Ma T."/>
            <person name="Liu R."/>
            <person name="Shao Z."/>
        </authorList>
    </citation>
    <scope>NUCLEOTIDE SEQUENCE [LARGE SCALE GENOMIC DNA]</scope>
    <source>
        <strain evidence="9">soil36-7</strain>
    </source>
</reference>
<feature type="transmembrane region" description="Helical" evidence="7">
    <location>
        <begin position="368"/>
        <end position="385"/>
    </location>
</feature>
<dbReference type="PANTHER" id="PTHR30250">
    <property type="entry name" value="PST FAMILY PREDICTED COLANIC ACID TRANSPORTER"/>
    <property type="match status" value="1"/>
</dbReference>
<dbReference type="AlphaFoldDB" id="A0A4P7XK50"/>
<feature type="transmembrane region" description="Helical" evidence="7">
    <location>
        <begin position="156"/>
        <end position="177"/>
    </location>
</feature>
<dbReference type="EMBL" id="CP031093">
    <property type="protein sequence ID" value="QCF26277.1"/>
    <property type="molecule type" value="Genomic_DNA"/>
</dbReference>
<organism evidence="8 9">
    <name type="scientific">Hydrocarboniclastica marina</name>
    <dbReference type="NCBI Taxonomy" id="2259620"/>
    <lineage>
        <taxon>Bacteria</taxon>
        <taxon>Pseudomonadati</taxon>
        <taxon>Pseudomonadota</taxon>
        <taxon>Gammaproteobacteria</taxon>
        <taxon>Alteromonadales</taxon>
        <taxon>Alteromonadaceae</taxon>
        <taxon>Hydrocarboniclastica</taxon>
    </lineage>
</organism>
<dbReference type="KEGG" id="hmi:soil367_10215"/>
<dbReference type="Pfam" id="PF13440">
    <property type="entry name" value="Polysacc_synt_3"/>
    <property type="match status" value="1"/>
</dbReference>
<dbReference type="GO" id="GO:0005886">
    <property type="term" value="C:plasma membrane"/>
    <property type="evidence" value="ECO:0007669"/>
    <property type="project" value="UniProtKB-SubCell"/>
</dbReference>
<proteinExistence type="inferred from homology"/>
<feature type="transmembrane region" description="Helical" evidence="7">
    <location>
        <begin position="123"/>
        <end position="144"/>
    </location>
</feature>
<feature type="transmembrane region" description="Helical" evidence="7">
    <location>
        <begin position="183"/>
        <end position="202"/>
    </location>
</feature>
<feature type="transmembrane region" description="Helical" evidence="7">
    <location>
        <begin position="21"/>
        <end position="46"/>
    </location>
</feature>
<feature type="transmembrane region" description="Helical" evidence="7">
    <location>
        <begin position="456"/>
        <end position="480"/>
    </location>
</feature>
<dbReference type="PANTHER" id="PTHR30250:SF10">
    <property type="entry name" value="LIPOPOLYSACCHARIDE BIOSYNTHESIS PROTEIN WZXC"/>
    <property type="match status" value="1"/>
</dbReference>
<accession>A0A4P7XK50</accession>